<dbReference type="EMBL" id="WAAO01000001">
    <property type="protein sequence ID" value="KAB1866532.1"/>
    <property type="molecule type" value="Genomic_DNA"/>
</dbReference>
<protein>
    <submittedName>
        <fullName evidence="5">GntR family transcriptional regulator</fullName>
    </submittedName>
</protein>
<name>A0ABQ6V7X5_9MICO</name>
<evidence type="ECO:0000313" key="5">
    <source>
        <dbReference type="EMBL" id="KAB1866532.1"/>
    </source>
</evidence>
<dbReference type="PANTHER" id="PTHR43537:SF5">
    <property type="entry name" value="UXU OPERON TRANSCRIPTIONAL REGULATOR"/>
    <property type="match status" value="1"/>
</dbReference>
<reference evidence="6" key="1">
    <citation type="submission" date="2019-09" db="EMBL/GenBank/DDBJ databases">
        <title>Whole genome sequencing of Microbacterium maritypicum.</title>
        <authorList>
            <person name="Lenchi N."/>
        </authorList>
    </citation>
    <scope>NUCLEOTIDE SEQUENCE [LARGE SCALE GENOMIC DNA]</scope>
    <source>
        <strain evidence="6">G1</strain>
    </source>
</reference>
<dbReference type="SMART" id="SM00895">
    <property type="entry name" value="FCD"/>
    <property type="match status" value="1"/>
</dbReference>
<dbReference type="Pfam" id="PF00392">
    <property type="entry name" value="GntR"/>
    <property type="match status" value="1"/>
</dbReference>
<dbReference type="InterPro" id="IPR036390">
    <property type="entry name" value="WH_DNA-bd_sf"/>
</dbReference>
<evidence type="ECO:0000256" key="1">
    <source>
        <dbReference type="ARBA" id="ARBA00023015"/>
    </source>
</evidence>
<keyword evidence="1" id="KW-0805">Transcription regulation</keyword>
<keyword evidence="6" id="KW-1185">Reference proteome</keyword>
<dbReference type="SUPFAM" id="SSF48008">
    <property type="entry name" value="GntR ligand-binding domain-like"/>
    <property type="match status" value="1"/>
</dbReference>
<sequence>MPQERRGDSLSEQTYHALRGALLGGQLSPGARVNIERLARELHVSTSPVRNALLRLQREGFVVATPNRGFTTTWLIDQDSVLNVYSYRQIVEPAAAALAARRSPSTHSRELLALCERALDHRPSSSRLRVEPLHRNRSFHETLAAASGNPLLLRSLSEALASIHVSPVCVERSAWEESWAEHRVIAEAIHESDPEAAAMAMRTHLQNGLDRIKFCADKAPDGAE</sequence>
<dbReference type="PROSITE" id="PS50949">
    <property type="entry name" value="HTH_GNTR"/>
    <property type="match status" value="1"/>
</dbReference>
<dbReference type="GeneID" id="77475104"/>
<dbReference type="InterPro" id="IPR000524">
    <property type="entry name" value="Tscrpt_reg_HTH_GntR"/>
</dbReference>
<keyword evidence="2" id="KW-0238">DNA-binding</keyword>
<evidence type="ECO:0000313" key="6">
    <source>
        <dbReference type="Proteomes" id="UP000478836"/>
    </source>
</evidence>
<evidence type="ECO:0000259" key="4">
    <source>
        <dbReference type="PROSITE" id="PS50949"/>
    </source>
</evidence>
<dbReference type="InterPro" id="IPR011711">
    <property type="entry name" value="GntR_C"/>
</dbReference>
<gene>
    <name evidence="5" type="ORF">F6A08_01520</name>
</gene>
<dbReference type="Proteomes" id="UP000478836">
    <property type="component" value="Unassembled WGS sequence"/>
</dbReference>
<keyword evidence="3" id="KW-0804">Transcription</keyword>
<evidence type="ECO:0000256" key="2">
    <source>
        <dbReference type="ARBA" id="ARBA00023125"/>
    </source>
</evidence>
<dbReference type="SMART" id="SM00345">
    <property type="entry name" value="HTH_GNTR"/>
    <property type="match status" value="1"/>
</dbReference>
<dbReference type="Gene3D" id="1.10.10.10">
    <property type="entry name" value="Winged helix-like DNA-binding domain superfamily/Winged helix DNA-binding domain"/>
    <property type="match status" value="1"/>
</dbReference>
<dbReference type="Gene3D" id="1.20.120.530">
    <property type="entry name" value="GntR ligand-binding domain-like"/>
    <property type="match status" value="1"/>
</dbReference>
<dbReference type="RefSeq" id="WP_151458405.1">
    <property type="nucleotide sequence ID" value="NZ_JAMYEL010000002.1"/>
</dbReference>
<organism evidence="5 6">
    <name type="scientific">Microbacterium algeriense</name>
    <dbReference type="NCBI Taxonomy" id="2615184"/>
    <lineage>
        <taxon>Bacteria</taxon>
        <taxon>Bacillati</taxon>
        <taxon>Actinomycetota</taxon>
        <taxon>Actinomycetes</taxon>
        <taxon>Micrococcales</taxon>
        <taxon>Microbacteriaceae</taxon>
        <taxon>Microbacterium</taxon>
    </lineage>
</organism>
<accession>A0ABQ6V7X5</accession>
<dbReference type="InterPro" id="IPR008920">
    <property type="entry name" value="TF_FadR/GntR_C"/>
</dbReference>
<dbReference type="SUPFAM" id="SSF46785">
    <property type="entry name" value="Winged helix' DNA-binding domain"/>
    <property type="match status" value="1"/>
</dbReference>
<feature type="domain" description="HTH gntR-type" evidence="4">
    <location>
        <begin position="8"/>
        <end position="75"/>
    </location>
</feature>
<evidence type="ECO:0000256" key="3">
    <source>
        <dbReference type="ARBA" id="ARBA00023163"/>
    </source>
</evidence>
<proteinExistence type="predicted"/>
<dbReference type="InterPro" id="IPR036388">
    <property type="entry name" value="WH-like_DNA-bd_sf"/>
</dbReference>
<dbReference type="Pfam" id="PF07729">
    <property type="entry name" value="FCD"/>
    <property type="match status" value="1"/>
</dbReference>
<dbReference type="CDD" id="cd07377">
    <property type="entry name" value="WHTH_GntR"/>
    <property type="match status" value="1"/>
</dbReference>
<dbReference type="PANTHER" id="PTHR43537">
    <property type="entry name" value="TRANSCRIPTIONAL REGULATOR, GNTR FAMILY"/>
    <property type="match status" value="1"/>
</dbReference>
<comment type="caution">
    <text evidence="5">The sequence shown here is derived from an EMBL/GenBank/DDBJ whole genome shotgun (WGS) entry which is preliminary data.</text>
</comment>